<dbReference type="KEGG" id="fya:KMW28_24995"/>
<protein>
    <recommendedName>
        <fullName evidence="4">Lipoprotein</fullName>
    </recommendedName>
</protein>
<organism evidence="2 3">
    <name type="scientific">Flammeovirga yaeyamensis</name>
    <dbReference type="NCBI Taxonomy" id="367791"/>
    <lineage>
        <taxon>Bacteria</taxon>
        <taxon>Pseudomonadati</taxon>
        <taxon>Bacteroidota</taxon>
        <taxon>Cytophagia</taxon>
        <taxon>Cytophagales</taxon>
        <taxon>Flammeovirgaceae</taxon>
        <taxon>Flammeovirga</taxon>
    </lineage>
</organism>
<dbReference type="Proteomes" id="UP000678679">
    <property type="component" value="Chromosome 2"/>
</dbReference>
<proteinExistence type="predicted"/>
<sequence length="111" mass="12566">MKTSKLIRLLSLSIFLIFFNSCYQEVEMTGELKVTTSVEPRDFAIFDNAIVSNPNGYSEYDALILEENAQGTYTYQLNPGNYVVQYAGTYKYQTIQIQVGKTVEITLTEAP</sequence>
<feature type="chain" id="PRO_5043399052" description="Lipoprotein" evidence="1">
    <location>
        <begin position="24"/>
        <end position="111"/>
    </location>
</feature>
<name>A0AAX1NCL7_9BACT</name>
<accession>A0AAX1NCL7</accession>
<keyword evidence="3" id="KW-1185">Reference proteome</keyword>
<evidence type="ECO:0008006" key="4">
    <source>
        <dbReference type="Google" id="ProtNLM"/>
    </source>
</evidence>
<evidence type="ECO:0000313" key="3">
    <source>
        <dbReference type="Proteomes" id="UP000678679"/>
    </source>
</evidence>
<feature type="signal peptide" evidence="1">
    <location>
        <begin position="1"/>
        <end position="23"/>
    </location>
</feature>
<reference evidence="2 3" key="1">
    <citation type="submission" date="2021-05" db="EMBL/GenBank/DDBJ databases">
        <title>Comparative genomic studies on the polysaccharide-degrading batcterial strains of the Flammeovirga genus.</title>
        <authorList>
            <person name="Zewei F."/>
            <person name="Zheng Z."/>
            <person name="Yu L."/>
            <person name="Ruyue G."/>
            <person name="Yanhong M."/>
            <person name="Yuanyuan C."/>
            <person name="Jingyan G."/>
            <person name="Wenjun H."/>
        </authorList>
    </citation>
    <scope>NUCLEOTIDE SEQUENCE [LARGE SCALE GENOMIC DNA]</scope>
    <source>
        <strain evidence="2 3">NBRC:100898</strain>
    </source>
</reference>
<dbReference type="RefSeq" id="WP_169663642.1">
    <property type="nucleotide sequence ID" value="NZ_CP076133.1"/>
</dbReference>
<dbReference type="AlphaFoldDB" id="A0AAX1NCL7"/>
<evidence type="ECO:0000256" key="1">
    <source>
        <dbReference type="SAM" id="SignalP"/>
    </source>
</evidence>
<keyword evidence="1" id="KW-0732">Signal</keyword>
<dbReference type="EMBL" id="CP076133">
    <property type="protein sequence ID" value="QWG04151.1"/>
    <property type="molecule type" value="Genomic_DNA"/>
</dbReference>
<gene>
    <name evidence="2" type="ORF">KMW28_24995</name>
</gene>
<evidence type="ECO:0000313" key="2">
    <source>
        <dbReference type="EMBL" id="QWG04151.1"/>
    </source>
</evidence>